<protein>
    <submittedName>
        <fullName evidence="5">Acyltransferase</fullName>
    </submittedName>
</protein>
<feature type="transmembrane region" description="Helical" evidence="3">
    <location>
        <begin position="12"/>
        <end position="35"/>
    </location>
</feature>
<keyword evidence="3" id="KW-1133">Transmembrane helix</keyword>
<organism evidence="5 6">
    <name type="scientific">Gonapodya prolifera (strain JEL478)</name>
    <name type="common">Monoblepharis prolifera</name>
    <dbReference type="NCBI Taxonomy" id="1344416"/>
    <lineage>
        <taxon>Eukaryota</taxon>
        <taxon>Fungi</taxon>
        <taxon>Fungi incertae sedis</taxon>
        <taxon>Chytridiomycota</taxon>
        <taxon>Chytridiomycota incertae sedis</taxon>
        <taxon>Monoblepharidomycetes</taxon>
        <taxon>Monoblepharidales</taxon>
        <taxon>Gonapodyaceae</taxon>
        <taxon>Gonapodya</taxon>
    </lineage>
</organism>
<dbReference type="PANTHER" id="PTHR10434:SF11">
    <property type="entry name" value="1-ACYL-SN-GLYCEROL-3-PHOSPHATE ACYLTRANSFERASE"/>
    <property type="match status" value="1"/>
</dbReference>
<evidence type="ECO:0000259" key="4">
    <source>
        <dbReference type="SMART" id="SM00563"/>
    </source>
</evidence>
<dbReference type="GO" id="GO:0006654">
    <property type="term" value="P:phosphatidic acid biosynthetic process"/>
    <property type="evidence" value="ECO:0007669"/>
    <property type="project" value="TreeGrafter"/>
</dbReference>
<proteinExistence type="predicted"/>
<dbReference type="OMA" id="KKSLVWI"/>
<evidence type="ECO:0000256" key="2">
    <source>
        <dbReference type="ARBA" id="ARBA00023315"/>
    </source>
</evidence>
<dbReference type="GO" id="GO:0003841">
    <property type="term" value="F:1-acylglycerol-3-phosphate O-acyltransferase activity"/>
    <property type="evidence" value="ECO:0007669"/>
    <property type="project" value="TreeGrafter"/>
</dbReference>
<dbReference type="CDD" id="cd07989">
    <property type="entry name" value="LPLAT_AGPAT-like"/>
    <property type="match status" value="1"/>
</dbReference>
<evidence type="ECO:0000313" key="6">
    <source>
        <dbReference type="Proteomes" id="UP000070544"/>
    </source>
</evidence>
<dbReference type="SUPFAM" id="SSF69593">
    <property type="entry name" value="Glycerol-3-phosphate (1)-acyltransferase"/>
    <property type="match status" value="1"/>
</dbReference>
<dbReference type="SMART" id="SM00563">
    <property type="entry name" value="PlsC"/>
    <property type="match status" value="1"/>
</dbReference>
<name>A0A139ASS2_GONPJ</name>
<dbReference type="STRING" id="1344416.A0A139ASS2"/>
<dbReference type="OrthoDB" id="202234at2759"/>
<dbReference type="PANTHER" id="PTHR10434">
    <property type="entry name" value="1-ACYL-SN-GLYCEROL-3-PHOSPHATE ACYLTRANSFERASE"/>
    <property type="match status" value="1"/>
</dbReference>
<keyword evidence="2 5" id="KW-0012">Acyltransferase</keyword>
<dbReference type="InterPro" id="IPR002123">
    <property type="entry name" value="Plipid/glycerol_acylTrfase"/>
</dbReference>
<evidence type="ECO:0000256" key="1">
    <source>
        <dbReference type="ARBA" id="ARBA00022679"/>
    </source>
</evidence>
<accession>A0A139ASS2</accession>
<feature type="transmembrane region" description="Helical" evidence="3">
    <location>
        <begin position="106"/>
        <end position="124"/>
    </location>
</feature>
<keyword evidence="3" id="KW-0472">Membrane</keyword>
<sequence>MASSIIFQIKNALLAAISLFMMALAIPVGIVLYVVGHGYDTQYYVGRLASSLILKLFGWKVKVEGAEHLRTPAPAVFCSNHQATIDMLIQAYLQPKRTVGLGKKDLLYIPLLNAYVFFTNMFLIDRGNHDHAMATMARVSKTMSEKKLSLYIYPEGTRSNSSTPSLLPLKKGAFRVALGGGYPIVPVVVQNYSHIYSAKEKRLEPGTICVRILPPIETKGLELKDMDDLIQRTTNLMREALIEMSKRNTHLNGKSD</sequence>
<evidence type="ECO:0000256" key="3">
    <source>
        <dbReference type="SAM" id="Phobius"/>
    </source>
</evidence>
<dbReference type="EMBL" id="KQ965738">
    <property type="protein sequence ID" value="KXS19535.1"/>
    <property type="molecule type" value="Genomic_DNA"/>
</dbReference>
<dbReference type="Pfam" id="PF01553">
    <property type="entry name" value="Acyltransferase"/>
    <property type="match status" value="1"/>
</dbReference>
<evidence type="ECO:0000313" key="5">
    <source>
        <dbReference type="EMBL" id="KXS19535.1"/>
    </source>
</evidence>
<reference evidence="5 6" key="1">
    <citation type="journal article" date="2015" name="Genome Biol. Evol.">
        <title>Phylogenomic analyses indicate that early fungi evolved digesting cell walls of algal ancestors of land plants.</title>
        <authorList>
            <person name="Chang Y."/>
            <person name="Wang S."/>
            <person name="Sekimoto S."/>
            <person name="Aerts A.L."/>
            <person name="Choi C."/>
            <person name="Clum A."/>
            <person name="LaButti K.M."/>
            <person name="Lindquist E.A."/>
            <person name="Yee Ngan C."/>
            <person name="Ohm R.A."/>
            <person name="Salamov A.A."/>
            <person name="Grigoriev I.V."/>
            <person name="Spatafora J.W."/>
            <person name="Berbee M.L."/>
        </authorList>
    </citation>
    <scope>NUCLEOTIDE SEQUENCE [LARGE SCALE GENOMIC DNA]</scope>
    <source>
        <strain evidence="5 6">JEL478</strain>
    </source>
</reference>
<keyword evidence="1 5" id="KW-0808">Transferase</keyword>
<feature type="domain" description="Phospholipid/glycerol acyltransferase" evidence="4">
    <location>
        <begin position="75"/>
        <end position="192"/>
    </location>
</feature>
<dbReference type="Proteomes" id="UP000070544">
    <property type="component" value="Unassembled WGS sequence"/>
</dbReference>
<keyword evidence="6" id="KW-1185">Reference proteome</keyword>
<dbReference type="GO" id="GO:0005783">
    <property type="term" value="C:endoplasmic reticulum"/>
    <property type="evidence" value="ECO:0007669"/>
    <property type="project" value="TreeGrafter"/>
</dbReference>
<dbReference type="AlphaFoldDB" id="A0A139ASS2"/>
<gene>
    <name evidence="5" type="ORF">M427DRAFT_52947</name>
</gene>
<keyword evidence="3" id="KW-0812">Transmembrane</keyword>